<dbReference type="InterPro" id="IPR011650">
    <property type="entry name" value="Peptidase_M20_dimer"/>
</dbReference>
<accession>C9LN96</accession>
<evidence type="ECO:0000313" key="5">
    <source>
        <dbReference type="Proteomes" id="UP000004736"/>
    </source>
</evidence>
<evidence type="ECO:0000313" key="4">
    <source>
        <dbReference type="EMBL" id="EEW97032.1"/>
    </source>
</evidence>
<evidence type="ECO:0000259" key="3">
    <source>
        <dbReference type="Pfam" id="PF07687"/>
    </source>
</evidence>
<protein>
    <submittedName>
        <fullName evidence="4">Amidohydrolase</fullName>
    </submittedName>
</protein>
<dbReference type="Pfam" id="PF01546">
    <property type="entry name" value="Peptidase_M20"/>
    <property type="match status" value="1"/>
</dbReference>
<feature type="binding site" evidence="2">
    <location>
        <position position="137"/>
    </location>
    <ligand>
        <name>Mn(2+)</name>
        <dbReference type="ChEBI" id="CHEBI:29035"/>
        <label>2</label>
    </ligand>
</feature>
<dbReference type="SUPFAM" id="SSF55031">
    <property type="entry name" value="Bacterial exopeptidase dimerisation domain"/>
    <property type="match status" value="1"/>
</dbReference>
<dbReference type="InterPro" id="IPR036264">
    <property type="entry name" value="Bact_exopeptidase_dim_dom"/>
</dbReference>
<dbReference type="Pfam" id="PF07687">
    <property type="entry name" value="M20_dimer"/>
    <property type="match status" value="1"/>
</dbReference>
<dbReference type="PIRSF" id="PIRSF005962">
    <property type="entry name" value="Pept_M20D_amidohydro"/>
    <property type="match status" value="1"/>
</dbReference>
<gene>
    <name evidence="4" type="ORF">GCWU000321_01016</name>
</gene>
<feature type="binding site" evidence="2">
    <location>
        <position position="360"/>
    </location>
    <ligand>
        <name>Mn(2+)</name>
        <dbReference type="ChEBI" id="CHEBI:29035"/>
        <label>2</label>
    </ligand>
</feature>
<dbReference type="SUPFAM" id="SSF53187">
    <property type="entry name" value="Zn-dependent exopeptidases"/>
    <property type="match status" value="1"/>
</dbReference>
<dbReference type="GO" id="GO:0046872">
    <property type="term" value="F:metal ion binding"/>
    <property type="evidence" value="ECO:0007669"/>
    <property type="project" value="UniProtKB-KW"/>
</dbReference>
<dbReference type="AlphaFoldDB" id="C9LN96"/>
<keyword evidence="2" id="KW-0464">Manganese</keyword>
<dbReference type="GeneID" id="78277698"/>
<dbReference type="NCBIfam" id="TIGR01891">
    <property type="entry name" value="amidohydrolases"/>
    <property type="match status" value="1"/>
</dbReference>
<dbReference type="Proteomes" id="UP000004736">
    <property type="component" value="Unassembled WGS sequence"/>
</dbReference>
<keyword evidence="5" id="KW-1185">Reference proteome</keyword>
<keyword evidence="1" id="KW-0378">Hydrolase</keyword>
<comment type="cofactor">
    <cofactor evidence="2">
        <name>Mn(2+)</name>
        <dbReference type="ChEBI" id="CHEBI:29035"/>
    </cofactor>
    <text evidence="2">The Mn(2+) ion enhances activity.</text>
</comment>
<sequence>MDFAREAAELLPYIQNHRRHIHQYPELSFREKETTEYIQKELESMGIEVIRFSDYYGLIGVLKGGRAGKTVLLRADIDALGIREENELDFCSVHAGVMHACGHDCHSAMLLGAAKILSVYRDALKGTVKFLFQSAEESGHGANYYVDHGCLDGVDAAMAIHMMNEIPEGTFSIEAGPRMASCTDFTLTVHGTATHGSMPHLGHDAIVAASAVIMNLQTLVSRQHSPLRPLVVSIGSVRAGSQFNIVADEVVMKGTIRTFDRDLFASMPKRLEAMAKGTAEAMGCHVSVAVDTSEPAAINDYESIRLAAHNAVETLYGDCFASMKQKMGSEDFAVIMEKVPSVLCFLGYHNEEKGTVYPLHSKDFRVNDEILDKGAALFAKFAYDYLEKEARP</sequence>
<comment type="caution">
    <text evidence="4">The sequence shown here is derived from an EMBL/GenBank/DDBJ whole genome shotgun (WGS) entry which is preliminary data.</text>
</comment>
<dbReference type="eggNOG" id="COG1473">
    <property type="taxonomic scope" value="Bacteria"/>
</dbReference>
<dbReference type="OrthoDB" id="1633187at2"/>
<reference evidence="4" key="1">
    <citation type="submission" date="2009-09" db="EMBL/GenBank/DDBJ databases">
        <authorList>
            <person name="Weinstock G."/>
            <person name="Sodergren E."/>
            <person name="Clifton S."/>
            <person name="Fulton L."/>
            <person name="Fulton B."/>
            <person name="Courtney L."/>
            <person name="Fronick C."/>
            <person name="Harrison M."/>
            <person name="Strong C."/>
            <person name="Farmer C."/>
            <person name="Delahaunty K."/>
            <person name="Markovic C."/>
            <person name="Hall O."/>
            <person name="Minx P."/>
            <person name="Tomlinson C."/>
            <person name="Mitreva M."/>
            <person name="Nelson J."/>
            <person name="Hou S."/>
            <person name="Wollam A."/>
            <person name="Pepin K.H."/>
            <person name="Johnson M."/>
            <person name="Bhonagiri V."/>
            <person name="Nash W.E."/>
            <person name="Warren W."/>
            <person name="Chinwalla A."/>
            <person name="Mardis E.R."/>
            <person name="Wilson R.K."/>
        </authorList>
    </citation>
    <scope>NUCLEOTIDE SEQUENCE [LARGE SCALE GENOMIC DNA]</scope>
    <source>
        <strain evidence="4">DSM 15470</strain>
    </source>
</reference>
<dbReference type="GO" id="GO:0019877">
    <property type="term" value="P:diaminopimelate biosynthetic process"/>
    <property type="evidence" value="ECO:0007669"/>
    <property type="project" value="UniProtKB-ARBA"/>
</dbReference>
<dbReference type="Gene3D" id="3.40.630.10">
    <property type="entry name" value="Zn peptidases"/>
    <property type="match status" value="1"/>
</dbReference>
<feature type="binding site" evidence="2">
    <location>
        <position position="161"/>
    </location>
    <ligand>
        <name>Mn(2+)</name>
        <dbReference type="ChEBI" id="CHEBI:29035"/>
        <label>2</label>
    </ligand>
</feature>
<dbReference type="PANTHER" id="PTHR11014">
    <property type="entry name" value="PEPTIDASE M20 FAMILY MEMBER"/>
    <property type="match status" value="1"/>
</dbReference>
<dbReference type="HOGENOM" id="CLU_023257_0_1_9"/>
<evidence type="ECO:0000256" key="1">
    <source>
        <dbReference type="ARBA" id="ARBA00022801"/>
    </source>
</evidence>
<dbReference type="InterPro" id="IPR002933">
    <property type="entry name" value="Peptidase_M20"/>
</dbReference>
<feature type="domain" description="Peptidase M20 dimerisation" evidence="3">
    <location>
        <begin position="184"/>
        <end position="273"/>
    </location>
</feature>
<name>C9LN96_9FIRM</name>
<dbReference type="PANTHER" id="PTHR11014:SF63">
    <property type="entry name" value="METALLOPEPTIDASE, PUTATIVE (AFU_ORTHOLOGUE AFUA_6G09600)-RELATED"/>
    <property type="match status" value="1"/>
</dbReference>
<feature type="binding site" evidence="2">
    <location>
        <position position="101"/>
    </location>
    <ligand>
        <name>Mn(2+)</name>
        <dbReference type="ChEBI" id="CHEBI:29035"/>
        <label>2</label>
    </ligand>
</feature>
<dbReference type="FunFam" id="3.30.70.360:FF:000001">
    <property type="entry name" value="N-acetyldiaminopimelate deacetylase"/>
    <property type="match status" value="1"/>
</dbReference>
<dbReference type="GO" id="GO:0050118">
    <property type="term" value="F:N-acetyldiaminopimelate deacetylase activity"/>
    <property type="evidence" value="ECO:0007669"/>
    <property type="project" value="UniProtKB-ARBA"/>
</dbReference>
<dbReference type="EMBL" id="ACIM02000001">
    <property type="protein sequence ID" value="EEW97032.1"/>
    <property type="molecule type" value="Genomic_DNA"/>
</dbReference>
<organism evidence="4 5">
    <name type="scientific">Dialister invisus DSM 15470</name>
    <dbReference type="NCBI Taxonomy" id="592028"/>
    <lineage>
        <taxon>Bacteria</taxon>
        <taxon>Bacillati</taxon>
        <taxon>Bacillota</taxon>
        <taxon>Negativicutes</taxon>
        <taxon>Veillonellales</taxon>
        <taxon>Veillonellaceae</taxon>
        <taxon>Dialister</taxon>
    </lineage>
</organism>
<evidence type="ECO:0000256" key="2">
    <source>
        <dbReference type="PIRSR" id="PIRSR005962-1"/>
    </source>
</evidence>
<feature type="binding site" evidence="2">
    <location>
        <position position="103"/>
    </location>
    <ligand>
        <name>Mn(2+)</name>
        <dbReference type="ChEBI" id="CHEBI:29035"/>
        <label>2</label>
    </ligand>
</feature>
<keyword evidence="2" id="KW-0479">Metal-binding</keyword>
<dbReference type="STRING" id="592028.GCWU000321_01016"/>
<proteinExistence type="predicted"/>
<dbReference type="RefSeq" id="WP_007069965.1">
    <property type="nucleotide sequence ID" value="NZ_GG698602.1"/>
</dbReference>
<dbReference type="InterPro" id="IPR017439">
    <property type="entry name" value="Amidohydrolase"/>
</dbReference>
<dbReference type="Gene3D" id="3.30.70.360">
    <property type="match status" value="1"/>
</dbReference>